<evidence type="ECO:0000313" key="1">
    <source>
        <dbReference type="EMBL" id="KAL3394936.1"/>
    </source>
</evidence>
<proteinExistence type="predicted"/>
<protein>
    <submittedName>
        <fullName evidence="1">Uncharacterized protein</fullName>
    </submittedName>
</protein>
<dbReference type="Proteomes" id="UP001627154">
    <property type="component" value="Unassembled WGS sequence"/>
</dbReference>
<organism evidence="1 2">
    <name type="scientific">Trichogramma kaykai</name>
    <dbReference type="NCBI Taxonomy" id="54128"/>
    <lineage>
        <taxon>Eukaryota</taxon>
        <taxon>Metazoa</taxon>
        <taxon>Ecdysozoa</taxon>
        <taxon>Arthropoda</taxon>
        <taxon>Hexapoda</taxon>
        <taxon>Insecta</taxon>
        <taxon>Pterygota</taxon>
        <taxon>Neoptera</taxon>
        <taxon>Endopterygota</taxon>
        <taxon>Hymenoptera</taxon>
        <taxon>Apocrita</taxon>
        <taxon>Proctotrupomorpha</taxon>
        <taxon>Chalcidoidea</taxon>
        <taxon>Trichogrammatidae</taxon>
        <taxon>Trichogramma</taxon>
    </lineage>
</organism>
<accession>A0ABD2WP64</accession>
<sequence length="77" mass="8977">MKREVYDIKHIHGLAKSSTTKTHKRCGAKQTRLIVSCSCRGNPRGALRLRRKKEYKCIIFKNPPLLNLQRRVLSEDE</sequence>
<dbReference type="EMBL" id="JBJJXI010000087">
    <property type="protein sequence ID" value="KAL3394936.1"/>
    <property type="molecule type" value="Genomic_DNA"/>
</dbReference>
<evidence type="ECO:0000313" key="2">
    <source>
        <dbReference type="Proteomes" id="UP001627154"/>
    </source>
</evidence>
<gene>
    <name evidence="1" type="ORF">TKK_010922</name>
</gene>
<dbReference type="AlphaFoldDB" id="A0ABD2WP64"/>
<comment type="caution">
    <text evidence="1">The sequence shown here is derived from an EMBL/GenBank/DDBJ whole genome shotgun (WGS) entry which is preliminary data.</text>
</comment>
<reference evidence="1 2" key="1">
    <citation type="journal article" date="2024" name="bioRxiv">
        <title>A reference genome for Trichogramma kaykai: A tiny desert-dwelling parasitoid wasp with competing sex-ratio distorters.</title>
        <authorList>
            <person name="Culotta J."/>
            <person name="Lindsey A.R."/>
        </authorList>
    </citation>
    <scope>NUCLEOTIDE SEQUENCE [LARGE SCALE GENOMIC DNA]</scope>
    <source>
        <strain evidence="1 2">KSX58</strain>
    </source>
</reference>
<keyword evidence="2" id="KW-1185">Reference proteome</keyword>
<name>A0ABD2WP64_9HYME</name>